<organism evidence="2 3">
    <name type="scientific">Candidatus Phaeomarinibacter ectocarpi</name>
    <dbReference type="NCBI Taxonomy" id="1458461"/>
    <lineage>
        <taxon>Bacteria</taxon>
        <taxon>Pseudomonadati</taxon>
        <taxon>Pseudomonadota</taxon>
        <taxon>Alphaproteobacteria</taxon>
        <taxon>Hyphomicrobiales</taxon>
        <taxon>Parvibaculaceae</taxon>
        <taxon>Candidatus Phaeomarinibacter</taxon>
    </lineage>
</organism>
<dbReference type="PANTHER" id="PTHR35585:SF1">
    <property type="entry name" value="HHE DOMAIN PROTEIN (AFU_ORTHOLOGUE AFUA_4G00730)"/>
    <property type="match status" value="1"/>
</dbReference>
<dbReference type="OrthoDB" id="5523420at2"/>
<dbReference type="Pfam" id="PF01814">
    <property type="entry name" value="Hemerythrin"/>
    <property type="match status" value="1"/>
</dbReference>
<dbReference type="InterPro" id="IPR012312">
    <property type="entry name" value="Hemerythrin-like"/>
</dbReference>
<name>X5MF60_9HYPH</name>
<dbReference type="Proteomes" id="UP000032160">
    <property type="component" value="Chromosome I"/>
</dbReference>
<evidence type="ECO:0000313" key="3">
    <source>
        <dbReference type="Proteomes" id="UP000032160"/>
    </source>
</evidence>
<dbReference type="EMBL" id="HG966617">
    <property type="protein sequence ID" value="CDO59629.1"/>
    <property type="molecule type" value="Genomic_DNA"/>
</dbReference>
<dbReference type="RefSeq" id="WP_043950222.1">
    <property type="nucleotide sequence ID" value="NZ_HG966617.1"/>
</dbReference>
<proteinExistence type="predicted"/>
<dbReference type="PANTHER" id="PTHR35585">
    <property type="entry name" value="HHE DOMAIN PROTEIN (AFU_ORTHOLOGUE AFUA_4G00730)"/>
    <property type="match status" value="1"/>
</dbReference>
<protein>
    <recommendedName>
        <fullName evidence="1">Hemerythrin-like domain-containing protein</fullName>
    </recommendedName>
</protein>
<reference evidence="2 3" key="1">
    <citation type="journal article" date="2014" name="Front. Genet.">
        <title>Genome and metabolic network of "Candidatus Phaeomarinobacter ectocarpi" Ec32, a new candidate genus of Alphaproteobacteria frequently associated with brown algae.</title>
        <authorList>
            <person name="Dittami S.M."/>
            <person name="Barbeyron T."/>
            <person name="Boyen C."/>
            <person name="Cambefort J."/>
            <person name="Collet G."/>
            <person name="Delage L."/>
            <person name="Gobet A."/>
            <person name="Groisillier A."/>
            <person name="Leblanc C."/>
            <person name="Michel G."/>
            <person name="Scornet D."/>
            <person name="Siegel A."/>
            <person name="Tapia J.E."/>
            <person name="Tonon T."/>
        </authorList>
    </citation>
    <scope>NUCLEOTIDE SEQUENCE [LARGE SCALE GENOMIC DNA]</scope>
    <source>
        <strain evidence="2 3">Ec32</strain>
    </source>
</reference>
<dbReference type="AlphaFoldDB" id="X5MF60"/>
<keyword evidence="3" id="KW-1185">Reference proteome</keyword>
<accession>X5MF60</accession>
<dbReference type="KEGG" id="pect:BN1012_Phect1415"/>
<dbReference type="STRING" id="1458461.BN1012_Phect1415"/>
<evidence type="ECO:0000259" key="1">
    <source>
        <dbReference type="Pfam" id="PF01814"/>
    </source>
</evidence>
<dbReference type="HOGENOM" id="CLU_079417_6_1_5"/>
<gene>
    <name evidence="2" type="ORF">BN1012_Phect1415</name>
</gene>
<sequence>MADIYSEIETEHDKHRNLLERLVETSGDTTDRKALFAELKADLTAHANAEEQTLYAALLEDSDTQEQARHSIAEHKTVDDLLEDLDETDFSNPGWLANAKKLRHKLEHHMEEEEKDVFSIARDALSEAEADKLGADFRQRKAQELKDAA</sequence>
<dbReference type="Gene3D" id="1.20.120.520">
    <property type="entry name" value="nmb1532 protein domain like"/>
    <property type="match status" value="1"/>
</dbReference>
<evidence type="ECO:0000313" key="2">
    <source>
        <dbReference type="EMBL" id="CDO59629.1"/>
    </source>
</evidence>
<feature type="domain" description="Hemerythrin-like" evidence="1">
    <location>
        <begin position="4"/>
        <end position="120"/>
    </location>
</feature>